<evidence type="ECO:0000313" key="1">
    <source>
        <dbReference type="EMBL" id="GID80252.1"/>
    </source>
</evidence>
<evidence type="ECO:0000313" key="2">
    <source>
        <dbReference type="Proteomes" id="UP000609879"/>
    </source>
</evidence>
<dbReference type="Proteomes" id="UP000609879">
    <property type="component" value="Unassembled WGS sequence"/>
</dbReference>
<dbReference type="EMBL" id="BOMI01000188">
    <property type="protein sequence ID" value="GID80252.1"/>
    <property type="molecule type" value="Genomic_DNA"/>
</dbReference>
<gene>
    <name evidence="1" type="ORF">Ade02nite_88930</name>
</gene>
<protein>
    <submittedName>
        <fullName evidence="1">Uncharacterized protein</fullName>
    </submittedName>
</protein>
<proteinExistence type="predicted"/>
<name>A0ABQ3YJW4_9ACTN</name>
<keyword evidence="2" id="KW-1185">Reference proteome</keyword>
<reference evidence="1 2" key="1">
    <citation type="submission" date="2021-01" db="EMBL/GenBank/DDBJ databases">
        <title>Whole genome shotgun sequence of Actinoplanes deccanensis NBRC 13994.</title>
        <authorList>
            <person name="Komaki H."/>
            <person name="Tamura T."/>
        </authorList>
    </citation>
    <scope>NUCLEOTIDE SEQUENCE [LARGE SCALE GENOMIC DNA]</scope>
    <source>
        <strain evidence="1 2">NBRC 13994</strain>
    </source>
</reference>
<comment type="caution">
    <text evidence="1">The sequence shown here is derived from an EMBL/GenBank/DDBJ whole genome shotgun (WGS) entry which is preliminary data.</text>
</comment>
<accession>A0ABQ3YJW4</accession>
<organism evidence="1 2">
    <name type="scientific">Paractinoplanes deccanensis</name>
    <dbReference type="NCBI Taxonomy" id="113561"/>
    <lineage>
        <taxon>Bacteria</taxon>
        <taxon>Bacillati</taxon>
        <taxon>Actinomycetota</taxon>
        <taxon>Actinomycetes</taxon>
        <taxon>Micromonosporales</taxon>
        <taxon>Micromonosporaceae</taxon>
        <taxon>Paractinoplanes</taxon>
    </lineage>
</organism>
<sequence length="82" mass="8878">MLMRSTVYARVDSRPSLELTSVRDSPDGETAMAALRAAADAVRTVPHPDEPTEPLPNWADALLSEDGPTLHLDLQDHADQAT</sequence>